<dbReference type="InterPro" id="IPR029058">
    <property type="entry name" value="AB_hydrolase_fold"/>
</dbReference>
<evidence type="ECO:0000256" key="2">
    <source>
        <dbReference type="ARBA" id="ARBA00022801"/>
    </source>
</evidence>
<evidence type="ECO:0000313" key="4">
    <source>
        <dbReference type="EMBL" id="ORW30515.1"/>
    </source>
</evidence>
<reference evidence="6 7" key="1">
    <citation type="journal article" date="2015" name="Emerg. Microbes Infect.">
        <title>Characterization of 17 strains belonging to the Mycobacterium simiae complex and description of Mycobacterium paraense sp. nov.</title>
        <authorList>
            <person name="Fusco da Costa A.R."/>
            <person name="Fedrizzi T."/>
            <person name="Lopes M.L."/>
            <person name="Pecorari M."/>
            <person name="Oliveira da Costa W.L."/>
            <person name="Giacobazzi E."/>
            <person name="da Costa Bahia J.R."/>
            <person name="De Sanctis V."/>
            <person name="Batista Lima K.V."/>
            <person name="Bertorelli R."/>
            <person name="Grottola A."/>
            <person name="Fabio A."/>
            <person name="Mariottini A."/>
            <person name="Ferretti P."/>
            <person name="Di Leva F."/>
            <person name="Fregni Serpini G."/>
            <person name="Tagliazucchi S."/>
            <person name="Rumpianesi F."/>
            <person name="Jousson O."/>
            <person name="Segata N."/>
            <person name="Tortoli E."/>
        </authorList>
    </citation>
    <scope>NUCLEOTIDE SEQUENCE [LARGE SCALE GENOMIC DNA]</scope>
    <source>
        <strain evidence="4 7">FI-07156</strain>
        <strain evidence="5 6">IEC33</strain>
    </source>
</reference>
<evidence type="ECO:0000256" key="1">
    <source>
        <dbReference type="ARBA" id="ARBA00010515"/>
    </source>
</evidence>
<dbReference type="Gene3D" id="3.40.50.1820">
    <property type="entry name" value="alpha/beta hydrolase"/>
    <property type="match status" value="1"/>
</dbReference>
<accession>A0A1X2AR65</accession>
<dbReference type="GO" id="GO:0016787">
    <property type="term" value="F:hydrolase activity"/>
    <property type="evidence" value="ECO:0007669"/>
    <property type="project" value="UniProtKB-KW"/>
</dbReference>
<dbReference type="SUPFAM" id="SSF53474">
    <property type="entry name" value="alpha/beta-Hydrolases"/>
    <property type="match status" value="1"/>
</dbReference>
<sequence>MDHGIDAIDDTVQAMLRELDEGFPRVETMTGPEARAAVAARRVPATNIDDVGNTIDHTVPGPAGAIPVRIYHPHGDPGHRPGIVFYHGGGFVFCDIESHDGFCRALARGSQAVVVSVAYRLAPEHPAPAAALDAFAAYRWVIEHADGLGIDAARTAVAGDSAGGNLAAVTAILCRERGVVRPAAQLLLYPAVDPSFGTDSYHRYATGYFNTRAAMQWYWRQYLGGERLFDPPWLVAPARADSFADLPAAVVVTAGLDPLHSEGCEYARRLHTAGVRVVHRDFPGLFHGFMTIQSFPPATSARELVWGDLRELLDLARCEAT</sequence>
<name>A0A1X2AR65_9MYCO</name>
<proteinExistence type="inferred from homology"/>
<dbReference type="FunFam" id="3.40.50.1820:FF:000089">
    <property type="entry name" value="Alpha/beta hydrolase"/>
    <property type="match status" value="1"/>
</dbReference>
<dbReference type="PANTHER" id="PTHR48081">
    <property type="entry name" value="AB HYDROLASE SUPERFAMILY PROTEIN C4A8.06C"/>
    <property type="match status" value="1"/>
</dbReference>
<feature type="domain" description="Alpha/beta hydrolase fold-3" evidence="3">
    <location>
        <begin position="83"/>
        <end position="290"/>
    </location>
</feature>
<dbReference type="EMBL" id="LQPK01000017">
    <property type="protein sequence ID" value="ORW30515.1"/>
    <property type="molecule type" value="Genomic_DNA"/>
</dbReference>
<dbReference type="Proteomes" id="UP000193285">
    <property type="component" value="Unassembled WGS sequence"/>
</dbReference>
<dbReference type="InterPro" id="IPR050300">
    <property type="entry name" value="GDXG_lipolytic_enzyme"/>
</dbReference>
<evidence type="ECO:0000313" key="7">
    <source>
        <dbReference type="Proteomes" id="UP000193801"/>
    </source>
</evidence>
<keyword evidence="7" id="KW-1185">Reference proteome</keyword>
<keyword evidence="2" id="KW-0378">Hydrolase</keyword>
<evidence type="ECO:0000313" key="6">
    <source>
        <dbReference type="Proteomes" id="UP000193285"/>
    </source>
</evidence>
<dbReference type="AlphaFoldDB" id="A0A1X2AR65"/>
<protein>
    <submittedName>
        <fullName evidence="5">Esterase</fullName>
    </submittedName>
</protein>
<dbReference type="Proteomes" id="UP000193801">
    <property type="component" value="Unassembled WGS sequence"/>
</dbReference>
<organism evidence="5 6">
    <name type="scientific">Mycobacterium paraense</name>
    <dbReference type="NCBI Taxonomy" id="767916"/>
    <lineage>
        <taxon>Bacteria</taxon>
        <taxon>Bacillati</taxon>
        <taxon>Actinomycetota</taxon>
        <taxon>Actinomycetes</taxon>
        <taxon>Mycobacteriales</taxon>
        <taxon>Mycobacteriaceae</taxon>
        <taxon>Mycobacterium</taxon>
        <taxon>Mycobacterium simiae complex</taxon>
    </lineage>
</organism>
<evidence type="ECO:0000259" key="3">
    <source>
        <dbReference type="Pfam" id="PF07859"/>
    </source>
</evidence>
<dbReference type="InterPro" id="IPR013094">
    <property type="entry name" value="AB_hydrolase_3"/>
</dbReference>
<dbReference type="RefSeq" id="WP_085100998.1">
    <property type="nucleotide sequence ID" value="NZ_LQPK01000017.1"/>
</dbReference>
<dbReference type="STRING" id="767916.AWB91_19750"/>
<reference evidence="4" key="3">
    <citation type="submission" date="2016-01" db="EMBL/GenBank/DDBJ databases">
        <authorList>
            <person name="Ana R.F.D.C."/>
            <person name="Tarcisio F."/>
            <person name="Maria L.L."/>
            <person name="Monica P."/>
            <person name="Wana L.O.D.C."/>
            <person name="Elisabetta G."/>
            <person name="Jeann R.D.C.B."/>
            <person name="Veronica D.S."/>
            <person name="Karla V.B.L."/>
            <person name="Roberto B."/>
            <person name="Antonella G."/>
            <person name="Anna F."/>
            <person name="Alessandro M."/>
            <person name="Pamela F."/>
            <person name="Francesca D.L."/>
            <person name="Giulia F.S."/>
            <person name="Sara T."/>
            <person name="Fabio R."/>
            <person name="Olivier J."/>
            <person name="Nicola S."/>
            <person name="Enrico T."/>
        </authorList>
    </citation>
    <scope>NUCLEOTIDE SEQUENCE</scope>
    <source>
        <strain evidence="4">FI-07156</strain>
    </source>
</reference>
<dbReference type="EMBL" id="LQPN01000006">
    <property type="protein sequence ID" value="ORW53861.1"/>
    <property type="molecule type" value="Genomic_DNA"/>
</dbReference>
<gene>
    <name evidence="5" type="ORF">AWB90_01845</name>
    <name evidence="4" type="ORF">AWB91_19750</name>
</gene>
<evidence type="ECO:0000313" key="5">
    <source>
        <dbReference type="EMBL" id="ORW53861.1"/>
    </source>
</evidence>
<reference evidence="5" key="2">
    <citation type="submission" date="2016-01" db="EMBL/GenBank/DDBJ databases">
        <authorList>
            <person name="Oliw E.H."/>
        </authorList>
    </citation>
    <scope>NUCLEOTIDE SEQUENCE</scope>
    <source>
        <strain evidence="5">IEC33</strain>
    </source>
</reference>
<comment type="similarity">
    <text evidence="1">Belongs to the 'GDXG' lipolytic enzyme family.</text>
</comment>
<dbReference type="Pfam" id="PF07859">
    <property type="entry name" value="Abhydrolase_3"/>
    <property type="match status" value="1"/>
</dbReference>
<dbReference type="PANTHER" id="PTHR48081:SF8">
    <property type="entry name" value="ALPHA_BETA HYDROLASE FOLD-3 DOMAIN-CONTAINING PROTEIN-RELATED"/>
    <property type="match status" value="1"/>
</dbReference>
<dbReference type="OrthoDB" id="3181909at2"/>
<comment type="caution">
    <text evidence="5">The sequence shown here is derived from an EMBL/GenBank/DDBJ whole genome shotgun (WGS) entry which is preliminary data.</text>
</comment>